<accession>A0ABT7MHE0</accession>
<dbReference type="RefSeq" id="WP_286056707.1">
    <property type="nucleotide sequence ID" value="NZ_JASVWF010000009.1"/>
</dbReference>
<gene>
    <name evidence="1" type="ORF">QRT03_29315</name>
</gene>
<protein>
    <submittedName>
        <fullName evidence="1">Uncharacterized protein</fullName>
    </submittedName>
</protein>
<comment type="caution">
    <text evidence="1">The sequence shown here is derived from an EMBL/GenBank/DDBJ whole genome shotgun (WGS) entry which is preliminary data.</text>
</comment>
<organism evidence="1 2">
    <name type="scientific">Actinomycetospora termitidis</name>
    <dbReference type="NCBI Taxonomy" id="3053470"/>
    <lineage>
        <taxon>Bacteria</taxon>
        <taxon>Bacillati</taxon>
        <taxon>Actinomycetota</taxon>
        <taxon>Actinomycetes</taxon>
        <taxon>Pseudonocardiales</taxon>
        <taxon>Pseudonocardiaceae</taxon>
        <taxon>Actinomycetospora</taxon>
    </lineage>
</organism>
<evidence type="ECO:0000313" key="1">
    <source>
        <dbReference type="EMBL" id="MDL5160101.1"/>
    </source>
</evidence>
<sequence length="102" mass="11159">MSTEPVVVVPTRRRTPARDPLARAVTAAVRELRSTESEGLRERWERCRRVEIALRAALEKQLVLGPSDAVPAVTIACAYLTATDVEEAYAALLVAADRVCGR</sequence>
<proteinExistence type="predicted"/>
<name>A0ABT7MHE0_9PSEU</name>
<keyword evidence="2" id="KW-1185">Reference proteome</keyword>
<dbReference type="EMBL" id="JASVWF010000009">
    <property type="protein sequence ID" value="MDL5160101.1"/>
    <property type="molecule type" value="Genomic_DNA"/>
</dbReference>
<reference evidence="1 2" key="1">
    <citation type="submission" date="2023-06" db="EMBL/GenBank/DDBJ databases">
        <title>Actinomycetospora Odt1-22.</title>
        <authorList>
            <person name="Supong K."/>
        </authorList>
    </citation>
    <scope>NUCLEOTIDE SEQUENCE [LARGE SCALE GENOMIC DNA]</scope>
    <source>
        <strain evidence="1 2">Odt1-22</strain>
    </source>
</reference>
<dbReference type="Proteomes" id="UP001231924">
    <property type="component" value="Unassembled WGS sequence"/>
</dbReference>
<evidence type="ECO:0000313" key="2">
    <source>
        <dbReference type="Proteomes" id="UP001231924"/>
    </source>
</evidence>